<organism evidence="3 4">
    <name type="scientific">Rhodocytophaga rosea</name>
    <dbReference type="NCBI Taxonomy" id="2704465"/>
    <lineage>
        <taxon>Bacteria</taxon>
        <taxon>Pseudomonadati</taxon>
        <taxon>Bacteroidota</taxon>
        <taxon>Cytophagia</taxon>
        <taxon>Cytophagales</taxon>
        <taxon>Rhodocytophagaceae</taxon>
        <taxon>Rhodocytophaga</taxon>
    </lineage>
</organism>
<dbReference type="GO" id="GO:0016758">
    <property type="term" value="F:hexosyltransferase activity"/>
    <property type="evidence" value="ECO:0007669"/>
    <property type="project" value="TreeGrafter"/>
</dbReference>
<dbReference type="RefSeq" id="WP_162447188.1">
    <property type="nucleotide sequence ID" value="NZ_CP048222.1"/>
</dbReference>
<gene>
    <name evidence="3" type="ORF">GXP67_33650</name>
</gene>
<dbReference type="AlphaFoldDB" id="A0A6C0GSX5"/>
<keyword evidence="3" id="KW-0808">Transferase</keyword>
<dbReference type="SUPFAM" id="SSF53756">
    <property type="entry name" value="UDP-Glycosyltransferase/glycogen phosphorylase"/>
    <property type="match status" value="1"/>
</dbReference>
<reference evidence="3 4" key="1">
    <citation type="submission" date="2020-01" db="EMBL/GenBank/DDBJ databases">
        <authorList>
            <person name="Kim M.K."/>
        </authorList>
    </citation>
    <scope>NUCLEOTIDE SEQUENCE [LARGE SCALE GENOMIC DNA]</scope>
    <source>
        <strain evidence="3 4">172606-1</strain>
    </source>
</reference>
<dbReference type="KEGG" id="rhoz:GXP67_33650"/>
<dbReference type="InterPro" id="IPR001296">
    <property type="entry name" value="Glyco_trans_1"/>
</dbReference>
<feature type="domain" description="Glycosyltransferase subfamily 4-like N-terminal" evidence="2">
    <location>
        <begin position="16"/>
        <end position="187"/>
    </location>
</feature>
<name>A0A6C0GSX5_9BACT</name>
<dbReference type="Gene3D" id="3.40.50.2000">
    <property type="entry name" value="Glycogen Phosphorylase B"/>
    <property type="match status" value="2"/>
</dbReference>
<dbReference type="InterPro" id="IPR050194">
    <property type="entry name" value="Glycosyltransferase_grp1"/>
</dbReference>
<feature type="domain" description="Glycosyl transferase family 1" evidence="1">
    <location>
        <begin position="203"/>
        <end position="365"/>
    </location>
</feature>
<accession>A0A6C0GSX5</accession>
<dbReference type="EMBL" id="CP048222">
    <property type="protein sequence ID" value="QHT71249.1"/>
    <property type="molecule type" value="Genomic_DNA"/>
</dbReference>
<evidence type="ECO:0000313" key="3">
    <source>
        <dbReference type="EMBL" id="QHT71249.1"/>
    </source>
</evidence>
<dbReference type="PANTHER" id="PTHR45947">
    <property type="entry name" value="SULFOQUINOVOSYL TRANSFERASE SQD2"/>
    <property type="match status" value="1"/>
</dbReference>
<evidence type="ECO:0000259" key="1">
    <source>
        <dbReference type="Pfam" id="PF00534"/>
    </source>
</evidence>
<keyword evidence="4" id="KW-1185">Reference proteome</keyword>
<protein>
    <submittedName>
        <fullName evidence="3">Glycosyltransferase family 4 protein</fullName>
    </submittedName>
</protein>
<sequence length="403" mass="45644">MKIIYIHQYFKTYADGGSSRSYYLAKALIKQGHQVEMITSHNKKAYQKVRIEGITVHYLPVFYDTKLGFLGRILSFLRFVIQASRLALSIKNAGLCYATSTPLTVGITALLLKKLKNIPFYFEVRDLWPQAPIEMGVIRNGFIQKIIRGFEKLVYRQAQKIIALSPGMAQDISQKITDLGKIHVIPNMADCDFFQADEPTFPQKTNTFTISYFGAVGKVNQLNYLVEAARYFQEKQLSGVRFQVVGKGNANAQVQQLAQQYQLNNMTFHPHVDKFTLREMLAHTDAVYISFAQKPVMETSSPNKFFDALAAGKLCITNTSGWVRESIEEADCGFYASPDEPDDFYKKLLPYLASKRKLKEAKSSARYLAETQFSREILTKTFVGLFPQSKPIAISKEVAVVPE</sequence>
<dbReference type="Pfam" id="PF00534">
    <property type="entry name" value="Glycos_transf_1"/>
    <property type="match status" value="1"/>
</dbReference>
<dbReference type="InterPro" id="IPR028098">
    <property type="entry name" value="Glyco_trans_4-like_N"/>
</dbReference>
<dbReference type="CDD" id="cd03794">
    <property type="entry name" value="GT4_WbuB-like"/>
    <property type="match status" value="1"/>
</dbReference>
<evidence type="ECO:0000313" key="4">
    <source>
        <dbReference type="Proteomes" id="UP000480178"/>
    </source>
</evidence>
<dbReference type="Pfam" id="PF13579">
    <property type="entry name" value="Glyco_trans_4_4"/>
    <property type="match status" value="1"/>
</dbReference>
<dbReference type="PANTHER" id="PTHR45947:SF3">
    <property type="entry name" value="SULFOQUINOVOSYL TRANSFERASE SQD2"/>
    <property type="match status" value="1"/>
</dbReference>
<dbReference type="Proteomes" id="UP000480178">
    <property type="component" value="Chromosome"/>
</dbReference>
<proteinExistence type="predicted"/>
<evidence type="ECO:0000259" key="2">
    <source>
        <dbReference type="Pfam" id="PF13579"/>
    </source>
</evidence>